<evidence type="ECO:0000256" key="1">
    <source>
        <dbReference type="ARBA" id="ARBA00004184"/>
    </source>
</evidence>
<sequence length="836" mass="92988">MFDALHPQPVIESFPLQIQSAASWGTKLFVGTTDGALLVYEVEDEPSFTITLVEVAKTFSKRPIDGLAVLPRSKSLAVLSDSSVVVCDYASLSVTSPLPKTRGCTVLQAKRPPMDSSLAGPTDMLAAVVRKSVLIFAVSQYEVVQLKEIKLSTVPSSLCWAGENDLLAPAGPCLLHVDLRDDSFTGILPLKDLSAHDGGSSLIPARLTSPYILTETADGSNFYLTVHTTVFVFQDYYLAGLIGGRVEVRSVKSGQVIQAFRLADSLSLFSAQLIFAWGPKNVWRLLPLDFEDQASSVESRIDELVSQNRFDDALRFIGELEFPSEADKTSNTTKVRALQAQYMFLEQGKFDEALTILEHLNASPLDVLDLFPSLVDPDAVDSGFARSRPALVALAGYLARERARLAKYRASLLAESDHAGSRAQSSPLASGTSQPLPALLSSNTSVDGDAEDEPSLLEDAYRLSELVDTSLLKTYLALNSPLLGSLVRVENFCDLQTTEMLLIKAEKIDALVDFYFARRMHDKALQHLLALSQDSSQLQRIVAYLRRLKYAESSALIFEYAKHVFASDLALGLTIFTESEDHTDGEQRRQIYEFLRASAPSLVVAYLEHVIFELRDTSRLLHNALAYAYLYEAESADGMAERTAFLITTEMLTPWAPGLLQARAVLYGRLKRHKDALTIYMTKLRDVELANRYCNDNYDPSDPLSRDVFTLLFEQLVDCKGRTHEQNMLFLKLNAEKLNAAKVLRLLETSVPLALVEDFLSKSQDALTELKNQSMIRSAILRAERLQERLVVHKSKRVLVTEENMCRVCLKRISTSIFAHFDDESMAHAYCLRRPQ</sequence>
<feature type="domain" description="CNH" evidence="5">
    <location>
        <begin position="15"/>
        <end position="316"/>
    </location>
</feature>
<evidence type="ECO:0000313" key="6">
    <source>
        <dbReference type="EMBL" id="KAL2916599.1"/>
    </source>
</evidence>
<proteinExistence type="inferred from homology"/>
<comment type="caution">
    <text evidence="6">The sequence shown here is derived from an EMBL/GenBank/DDBJ whole genome shotgun (WGS) entry which is preliminary data.</text>
</comment>
<feature type="region of interest" description="Disordered" evidence="4">
    <location>
        <begin position="423"/>
        <end position="452"/>
    </location>
</feature>
<dbReference type="PANTHER" id="PTHR12894:SF49">
    <property type="entry name" value="VAM6_VPS39-LIKE PROTEIN"/>
    <property type="match status" value="1"/>
</dbReference>
<protein>
    <submittedName>
        <fullName evidence="6">Vacuolar morphogenesis protein 6</fullName>
    </submittedName>
</protein>
<feature type="compositionally biased region" description="Polar residues" evidence="4">
    <location>
        <begin position="423"/>
        <end position="446"/>
    </location>
</feature>
<organism evidence="6 7">
    <name type="scientific">Polyrhizophydium stewartii</name>
    <dbReference type="NCBI Taxonomy" id="2732419"/>
    <lineage>
        <taxon>Eukaryota</taxon>
        <taxon>Fungi</taxon>
        <taxon>Fungi incertae sedis</taxon>
        <taxon>Chytridiomycota</taxon>
        <taxon>Chytridiomycota incertae sedis</taxon>
        <taxon>Chytridiomycetes</taxon>
        <taxon>Rhizophydiales</taxon>
        <taxon>Rhizophydiales incertae sedis</taxon>
        <taxon>Polyrhizophydium</taxon>
    </lineage>
</organism>
<dbReference type="EMBL" id="JADGIZ020000015">
    <property type="protein sequence ID" value="KAL2916599.1"/>
    <property type="molecule type" value="Genomic_DNA"/>
</dbReference>
<evidence type="ECO:0000259" key="5">
    <source>
        <dbReference type="PROSITE" id="PS50219"/>
    </source>
</evidence>
<dbReference type="PROSITE" id="PS50219">
    <property type="entry name" value="CNH"/>
    <property type="match status" value="1"/>
</dbReference>
<dbReference type="InterPro" id="IPR019453">
    <property type="entry name" value="VPS39/TGFA1_Znf"/>
</dbReference>
<comment type="subcellular location">
    <subcellularLocation>
        <location evidence="1">Endomembrane system</location>
        <topology evidence="1">Peripheral membrane protein</topology>
    </subcellularLocation>
</comment>
<evidence type="ECO:0000256" key="2">
    <source>
        <dbReference type="ARBA" id="ARBA00023136"/>
    </source>
</evidence>
<name>A0ABR4NAR6_9FUNG</name>
<comment type="similarity">
    <text evidence="3">Belongs to the VAM6/VPS39 family.</text>
</comment>
<dbReference type="Pfam" id="PF10366">
    <property type="entry name" value="Vps39_1"/>
    <property type="match status" value="1"/>
</dbReference>
<dbReference type="Proteomes" id="UP001527925">
    <property type="component" value="Unassembled WGS sequence"/>
</dbReference>
<reference evidence="6 7" key="1">
    <citation type="submission" date="2023-09" db="EMBL/GenBank/DDBJ databases">
        <title>Pangenome analysis of Batrachochytrium dendrobatidis and related Chytrids.</title>
        <authorList>
            <person name="Yacoub M.N."/>
            <person name="Stajich J.E."/>
            <person name="James T.Y."/>
        </authorList>
    </citation>
    <scope>NUCLEOTIDE SEQUENCE [LARGE SCALE GENOMIC DNA]</scope>
    <source>
        <strain evidence="6 7">JEL0888</strain>
    </source>
</reference>
<keyword evidence="2" id="KW-0472">Membrane</keyword>
<dbReference type="PANTHER" id="PTHR12894">
    <property type="entry name" value="CNH DOMAIN CONTAINING"/>
    <property type="match status" value="1"/>
</dbReference>
<dbReference type="InterPro" id="IPR001180">
    <property type="entry name" value="CNH_dom"/>
</dbReference>
<gene>
    <name evidence="6" type="primary">VAM6</name>
    <name evidence="6" type="ORF">HK105_203711</name>
</gene>
<dbReference type="SUPFAM" id="SSF101908">
    <property type="entry name" value="Putative isomerase YbhE"/>
    <property type="match status" value="1"/>
</dbReference>
<accession>A0ABR4NAR6</accession>
<dbReference type="InterPro" id="IPR019452">
    <property type="entry name" value="VPS39/TGF_beta_rcpt-assoc_1"/>
</dbReference>
<dbReference type="InterPro" id="IPR032914">
    <property type="entry name" value="Vam6/VPS39/TRAP1"/>
</dbReference>
<evidence type="ECO:0000256" key="4">
    <source>
        <dbReference type="SAM" id="MobiDB-lite"/>
    </source>
</evidence>
<dbReference type="Pfam" id="PF10367">
    <property type="entry name" value="zf-Vps39_C"/>
    <property type="match status" value="1"/>
</dbReference>
<evidence type="ECO:0000313" key="7">
    <source>
        <dbReference type="Proteomes" id="UP001527925"/>
    </source>
</evidence>
<keyword evidence="7" id="KW-1185">Reference proteome</keyword>
<evidence type="ECO:0000256" key="3">
    <source>
        <dbReference type="ARBA" id="ARBA00038201"/>
    </source>
</evidence>
<dbReference type="Pfam" id="PF00780">
    <property type="entry name" value="CNH"/>
    <property type="match status" value="1"/>
</dbReference>